<name>A0ABR8E321_9NOSO</name>
<comment type="caution">
    <text evidence="2">The sequence shown here is derived from an EMBL/GenBank/DDBJ whole genome shotgun (WGS) entry which is preliminary data.</text>
</comment>
<keyword evidence="1" id="KW-1133">Transmembrane helix</keyword>
<dbReference type="Pfam" id="PF03814">
    <property type="entry name" value="KdpA"/>
    <property type="match status" value="1"/>
</dbReference>
<gene>
    <name evidence="2" type="ORF">H6G97_44660</name>
</gene>
<sequence>MGWAETALFAITTTATMTGFANGIFDRLLMPSGGFCALLTLTVLLVYSNEFQSLNPSKIVSDRFKHTDKTARACSTCFCK</sequence>
<protein>
    <recommendedName>
        <fullName evidence="4">GDT1 family protein</fullName>
    </recommendedName>
</protein>
<evidence type="ECO:0000313" key="3">
    <source>
        <dbReference type="Proteomes" id="UP000623440"/>
    </source>
</evidence>
<keyword evidence="3" id="KW-1185">Reference proteome</keyword>
<accession>A0ABR8E321</accession>
<feature type="transmembrane region" description="Helical" evidence="1">
    <location>
        <begin position="28"/>
        <end position="48"/>
    </location>
</feature>
<evidence type="ECO:0000256" key="1">
    <source>
        <dbReference type="SAM" id="Phobius"/>
    </source>
</evidence>
<keyword evidence="1" id="KW-0812">Transmembrane</keyword>
<organism evidence="2 3">
    <name type="scientific">Nostoc flagelliforme FACHB-838</name>
    <dbReference type="NCBI Taxonomy" id="2692904"/>
    <lineage>
        <taxon>Bacteria</taxon>
        <taxon>Bacillati</taxon>
        <taxon>Cyanobacteriota</taxon>
        <taxon>Cyanophyceae</taxon>
        <taxon>Nostocales</taxon>
        <taxon>Nostocaceae</taxon>
        <taxon>Nostoc</taxon>
    </lineage>
</organism>
<dbReference type="EMBL" id="JACJSI010000376">
    <property type="protein sequence ID" value="MBD2536041.1"/>
    <property type="molecule type" value="Genomic_DNA"/>
</dbReference>
<dbReference type="Proteomes" id="UP000623440">
    <property type="component" value="Unassembled WGS sequence"/>
</dbReference>
<evidence type="ECO:0008006" key="4">
    <source>
        <dbReference type="Google" id="ProtNLM"/>
    </source>
</evidence>
<reference evidence="2 3" key="1">
    <citation type="journal article" date="2020" name="ISME J.">
        <title>Comparative genomics reveals insights into cyanobacterial evolution and habitat adaptation.</title>
        <authorList>
            <person name="Chen M.Y."/>
            <person name="Teng W.K."/>
            <person name="Zhao L."/>
            <person name="Hu C.X."/>
            <person name="Zhou Y.K."/>
            <person name="Han B.P."/>
            <person name="Song L.R."/>
            <person name="Shu W.S."/>
        </authorList>
    </citation>
    <scope>NUCLEOTIDE SEQUENCE [LARGE SCALE GENOMIC DNA]</scope>
    <source>
        <strain evidence="2 3">FACHB-838</strain>
    </source>
</reference>
<dbReference type="InterPro" id="IPR004623">
    <property type="entry name" value="KdpA"/>
</dbReference>
<evidence type="ECO:0000313" key="2">
    <source>
        <dbReference type="EMBL" id="MBD2536041.1"/>
    </source>
</evidence>
<proteinExistence type="predicted"/>
<keyword evidence="1" id="KW-0472">Membrane</keyword>